<dbReference type="Proteomes" id="UP000257016">
    <property type="component" value="Unassembled WGS sequence"/>
</dbReference>
<evidence type="ECO:0000256" key="1">
    <source>
        <dbReference type="SAM" id="MobiDB-lite"/>
    </source>
</evidence>
<evidence type="ECO:0000313" key="2">
    <source>
        <dbReference type="EMBL" id="SOY59048.1"/>
    </source>
</evidence>
<accession>A0A375BZ49</accession>
<reference evidence="2" key="1">
    <citation type="submission" date="2018-01" db="EMBL/GenBank/DDBJ databases">
        <authorList>
            <person name="Clerissi C."/>
        </authorList>
    </citation>
    <scope>NUCLEOTIDE SEQUENCE</scope>
    <source>
        <strain evidence="2">Cupriavidus taiwanensis LMG 19430</strain>
    </source>
</reference>
<proteinExistence type="predicted"/>
<organism evidence="2">
    <name type="scientific">Cupriavidus taiwanensis</name>
    <dbReference type="NCBI Taxonomy" id="164546"/>
    <lineage>
        <taxon>Bacteria</taxon>
        <taxon>Pseudomonadati</taxon>
        <taxon>Pseudomonadota</taxon>
        <taxon>Betaproteobacteria</taxon>
        <taxon>Burkholderiales</taxon>
        <taxon>Burkholderiaceae</taxon>
        <taxon>Cupriavidus</taxon>
    </lineage>
</organism>
<comment type="caution">
    <text evidence="2">The sequence shown here is derived from an EMBL/GenBank/DDBJ whole genome shotgun (WGS) entry which is preliminary data.</text>
</comment>
<feature type="region of interest" description="Disordered" evidence="1">
    <location>
        <begin position="19"/>
        <end position="39"/>
    </location>
</feature>
<gene>
    <name evidence="2" type="ORF">CBM2586_A100111</name>
</gene>
<name>A0A375BZ49_9BURK</name>
<dbReference type="EMBL" id="OFSN01000002">
    <property type="protein sequence ID" value="SOY59048.1"/>
    <property type="molecule type" value="Genomic_DNA"/>
</dbReference>
<sequence>MAARARMGTERLALLLRHGSRQNVAARQAPRVQGQGQSP</sequence>
<dbReference type="AlphaFoldDB" id="A0A375BZ49"/>
<protein>
    <submittedName>
        <fullName evidence="2">Uncharacterized protein</fullName>
    </submittedName>
</protein>